<feature type="transmembrane region" description="Helical" evidence="2">
    <location>
        <begin position="56"/>
        <end position="81"/>
    </location>
</feature>
<accession>A0A2I0TZZ8</accession>
<keyword evidence="2" id="KW-0472">Membrane</keyword>
<protein>
    <submittedName>
        <fullName evidence="3">Uncharacterized protein</fullName>
    </submittedName>
</protein>
<keyword evidence="2" id="KW-0812">Transmembrane</keyword>
<proteinExistence type="predicted"/>
<evidence type="ECO:0000256" key="2">
    <source>
        <dbReference type="SAM" id="Phobius"/>
    </source>
</evidence>
<gene>
    <name evidence="3" type="ORF">llap_10434</name>
</gene>
<dbReference type="EMBL" id="KZ506528">
    <property type="protein sequence ID" value="PKU39263.1"/>
    <property type="molecule type" value="Genomic_DNA"/>
</dbReference>
<evidence type="ECO:0000313" key="4">
    <source>
        <dbReference type="Proteomes" id="UP000233556"/>
    </source>
</evidence>
<name>A0A2I0TZZ8_LIMLA</name>
<dbReference type="Proteomes" id="UP000233556">
    <property type="component" value="Unassembled WGS sequence"/>
</dbReference>
<sequence length="341" mass="37945">MLKTTSWNVKILIFGKIKELLCEMKNVTVFGGQVSAGYHQKQDIELTSFLVLPGVLLYNSFLSCGIGPMLRLITSFCWWLCFTMRRCARELGTAEGKGSNVSRQSMKNEIHGSSSSSQEDHEVRKTYVLQIVEDPEHAQEHFTVNSKLKMTAQQDIGNNRDIANQKCMCVFIKLSLAGLGFGVEIPSGNQAHDLLDHFQKKIGTGFLRHHKDSFFHTLFTQTVWLSILFEVCLQPYWRSFGVLWVLDCCCSYISFTADFLCDLGEVILDAVSKSTVESCQLFGALLLLAAVSVHVPLAERGGALVSVNSDGISGRTNAGPNWSSLWMNLKSRLVLSAKVMS</sequence>
<keyword evidence="2" id="KW-1133">Transmembrane helix</keyword>
<dbReference type="AlphaFoldDB" id="A0A2I0TZZ8"/>
<feature type="region of interest" description="Disordered" evidence="1">
    <location>
        <begin position="96"/>
        <end position="122"/>
    </location>
</feature>
<feature type="compositionally biased region" description="Polar residues" evidence="1">
    <location>
        <begin position="99"/>
        <end position="117"/>
    </location>
</feature>
<organism evidence="3 4">
    <name type="scientific">Limosa lapponica baueri</name>
    <dbReference type="NCBI Taxonomy" id="1758121"/>
    <lineage>
        <taxon>Eukaryota</taxon>
        <taxon>Metazoa</taxon>
        <taxon>Chordata</taxon>
        <taxon>Craniata</taxon>
        <taxon>Vertebrata</taxon>
        <taxon>Euteleostomi</taxon>
        <taxon>Archelosauria</taxon>
        <taxon>Archosauria</taxon>
        <taxon>Dinosauria</taxon>
        <taxon>Saurischia</taxon>
        <taxon>Theropoda</taxon>
        <taxon>Coelurosauria</taxon>
        <taxon>Aves</taxon>
        <taxon>Neognathae</taxon>
        <taxon>Neoaves</taxon>
        <taxon>Charadriiformes</taxon>
        <taxon>Scolopacidae</taxon>
        <taxon>Limosa</taxon>
    </lineage>
</organism>
<evidence type="ECO:0000313" key="3">
    <source>
        <dbReference type="EMBL" id="PKU39263.1"/>
    </source>
</evidence>
<reference evidence="4" key="2">
    <citation type="submission" date="2017-12" db="EMBL/GenBank/DDBJ databases">
        <title>Genome sequence of the Bar-tailed Godwit (Limosa lapponica baueri).</title>
        <authorList>
            <person name="Lima N.C.B."/>
            <person name="Parody-Merino A.M."/>
            <person name="Battley P.F."/>
            <person name="Fidler A.E."/>
            <person name="Prosdocimi F."/>
        </authorList>
    </citation>
    <scope>NUCLEOTIDE SEQUENCE [LARGE SCALE GENOMIC DNA]</scope>
</reference>
<evidence type="ECO:0000256" key="1">
    <source>
        <dbReference type="SAM" id="MobiDB-lite"/>
    </source>
</evidence>
<keyword evidence="4" id="KW-1185">Reference proteome</keyword>
<reference evidence="4" key="1">
    <citation type="submission" date="2017-11" db="EMBL/GenBank/DDBJ databases">
        <authorList>
            <person name="Lima N.C."/>
            <person name="Parody-Merino A.M."/>
            <person name="Battley P.F."/>
            <person name="Fidler A.E."/>
            <person name="Prosdocimi F."/>
        </authorList>
    </citation>
    <scope>NUCLEOTIDE SEQUENCE [LARGE SCALE GENOMIC DNA]</scope>
</reference>